<keyword evidence="2" id="KW-1185">Reference proteome</keyword>
<dbReference type="EMBL" id="JANBPG010000484">
    <property type="protein sequence ID" value="KAJ1896131.1"/>
    <property type="molecule type" value="Genomic_DNA"/>
</dbReference>
<reference evidence="1" key="1">
    <citation type="submission" date="2022-07" db="EMBL/GenBank/DDBJ databases">
        <title>Phylogenomic reconstructions and comparative analyses of Kickxellomycotina fungi.</title>
        <authorList>
            <person name="Reynolds N.K."/>
            <person name="Stajich J.E."/>
            <person name="Barry K."/>
            <person name="Grigoriev I.V."/>
            <person name="Crous P."/>
            <person name="Smith M.E."/>
        </authorList>
    </citation>
    <scope>NUCLEOTIDE SEQUENCE</scope>
    <source>
        <strain evidence="1">Benny 63K</strain>
    </source>
</reference>
<protein>
    <submittedName>
        <fullName evidence="1">Elongator subunit elp2</fullName>
    </submittedName>
</protein>
<proteinExistence type="predicted"/>
<gene>
    <name evidence="1" type="primary">ELP2_2</name>
    <name evidence="1" type="ORF">LPJ66_004184</name>
</gene>
<evidence type="ECO:0000313" key="2">
    <source>
        <dbReference type="Proteomes" id="UP001150581"/>
    </source>
</evidence>
<dbReference type="Proteomes" id="UP001150581">
    <property type="component" value="Unassembled WGS sequence"/>
</dbReference>
<accession>A0ACC1II95</accession>
<sequence length="745" mass="78829">NQNQNHHHHHQNQNQKTTTGDKPPTWESVKLEGHESAIIAIDGVQIDNGLVVVTAATDGTVRVWAEDGRMLQVIKAGALAVALAVMPGDNALVLATGNTDNRVHMYVRAPTGEFVEQAVLGGHDDWVTALAFHRVTVEHRGNSAIGHWARGNVVLASASQDRYVRLWRISPAAAAAEKAETGDSMQAVLDACSANLGSADIAAQLATKAYSLGPAPRQARSISLDSVLVGHDGWVHSVAWVAPGHLLTASGDGSAMLWAPDAEAGVWSSAARLGEVGGGIGFLGARALGTTGVLAHGYQGSLHRWQLAPAGPGGRWAPLAAPSGHFGAARDVCWTPCGHGILSASSDQTTRLFAHGSGGLGAWFEVARPQIHGYDLRCAQFRTAAEYVSGAEEKVVRVFRATQHFARGWAALTGHELADAGDLPLGASLPVLGLSNKAVVGAAGDAVVAANDTYAVRQTHTDVAAQALASARVGAPLEEDLMRLTLWPEADKLYAHAYEIYAVACAPGAGRWVATACRATAEKHASVRLYDVASGWTQPAVLVAHSLTVTRLRFSGCGRWLLSVSRDRSWALHHRARDEGGFVLRALRRKAHLRIIWDAAWAPEGGFFATASRDKTVKLWALAGLEEAVPVVLAFPEPVTAVDFVPRRVGGEYVLAVALESGRVFVLRSAASAGAGLAPGAVPTKWTPNEVPRDMAHTDVVNRLAWSPLALTEGADKCCSWLLASASDDHTVRVNQADWAKEANP</sequence>
<evidence type="ECO:0000313" key="1">
    <source>
        <dbReference type="EMBL" id="KAJ1896131.1"/>
    </source>
</evidence>
<comment type="caution">
    <text evidence="1">The sequence shown here is derived from an EMBL/GenBank/DDBJ whole genome shotgun (WGS) entry which is preliminary data.</text>
</comment>
<feature type="non-terminal residue" evidence="1">
    <location>
        <position position="1"/>
    </location>
</feature>
<organism evidence="1 2">
    <name type="scientific">Kickxella alabastrina</name>
    <dbReference type="NCBI Taxonomy" id="61397"/>
    <lineage>
        <taxon>Eukaryota</taxon>
        <taxon>Fungi</taxon>
        <taxon>Fungi incertae sedis</taxon>
        <taxon>Zoopagomycota</taxon>
        <taxon>Kickxellomycotina</taxon>
        <taxon>Kickxellomycetes</taxon>
        <taxon>Kickxellales</taxon>
        <taxon>Kickxellaceae</taxon>
        <taxon>Kickxella</taxon>
    </lineage>
</organism>
<name>A0ACC1II95_9FUNG</name>